<gene>
    <name evidence="1" type="ORF">GRI65_11820</name>
</gene>
<comment type="caution">
    <text evidence="1">The sequence shown here is derived from an EMBL/GenBank/DDBJ whole genome shotgun (WGS) entry which is preliminary data.</text>
</comment>
<proteinExistence type="predicted"/>
<dbReference type="OrthoDB" id="9783136at2"/>
<accession>A0A845B4S1</accession>
<dbReference type="Gene3D" id="2.60.120.620">
    <property type="entry name" value="q2cbj1_9rhob like domain"/>
    <property type="match status" value="1"/>
</dbReference>
<sequence length="509" mass="55443">MNHDQARALVRDFPIGDPAKAFELGIRLLREDFAEILLPSAIAAARKFPDDPRMQQLVGLAARASGDSRLALGAFAAAARLAPHDPLIAHSHARAALEAGHSSVSLFDKAIQLAPNDASAILGRTAALTQEGQAGAAAEYMAGVLVDNPQWIDGHRSLARLAGQCGRDSLRSIEQALQRFPMHRPLHELRVYTLLEARNLSGAEAAIRSAAAQIGDEAWSQDIAAHVASESGDHLRAEGLFASVPPPPDINAVSFRARHMIRAGRIDDAAGLLEQWMPADHQNQLWPYISLVWRLTSDQRHAWLEGDKELVRTYDLSASVADWAALAEHLRSLHFASAAPLDQSVRGGTQTDGNLLLRDDELIRPLRQTILDTVRTHVAQFPPARNGHPTLITERKPQRVAGSWSVRLFGAGYHSDHVHSHGWISSALYIALPESVGRSASGKDTAGWLSLGECRELVPDLKPIELIEPAPGKLVLFPSTMWHGTRPFSSGERLTIAFDIARPKQSLPE</sequence>
<organism evidence="1 2">
    <name type="scientific">Allopontixanthobacter sediminis</name>
    <dbReference type="NCBI Taxonomy" id="1689985"/>
    <lineage>
        <taxon>Bacteria</taxon>
        <taxon>Pseudomonadati</taxon>
        <taxon>Pseudomonadota</taxon>
        <taxon>Alphaproteobacteria</taxon>
        <taxon>Sphingomonadales</taxon>
        <taxon>Erythrobacteraceae</taxon>
        <taxon>Allopontixanthobacter</taxon>
    </lineage>
</organism>
<dbReference type="AlphaFoldDB" id="A0A845B4S1"/>
<reference evidence="1 2" key="1">
    <citation type="submission" date="2019-12" db="EMBL/GenBank/DDBJ databases">
        <title>Genomic-based taxomic classification of the family Erythrobacteraceae.</title>
        <authorList>
            <person name="Xu L."/>
        </authorList>
    </citation>
    <scope>NUCLEOTIDE SEQUENCE [LARGE SCALE GENOMIC DNA]</scope>
    <source>
        <strain evidence="1 2">KCTC 42453</strain>
    </source>
</reference>
<evidence type="ECO:0000313" key="1">
    <source>
        <dbReference type="EMBL" id="MXP45134.1"/>
    </source>
</evidence>
<dbReference type="InterPro" id="IPR011990">
    <property type="entry name" value="TPR-like_helical_dom_sf"/>
</dbReference>
<evidence type="ECO:0008006" key="3">
    <source>
        <dbReference type="Google" id="ProtNLM"/>
    </source>
</evidence>
<dbReference type="SUPFAM" id="SSF48452">
    <property type="entry name" value="TPR-like"/>
    <property type="match status" value="1"/>
</dbReference>
<protein>
    <recommendedName>
        <fullName evidence="3">2OG-Fe(II) oxygenase</fullName>
    </recommendedName>
</protein>
<dbReference type="RefSeq" id="WP_160756765.1">
    <property type="nucleotide sequence ID" value="NZ_WTYL01000003.1"/>
</dbReference>
<dbReference type="Proteomes" id="UP000431922">
    <property type="component" value="Unassembled WGS sequence"/>
</dbReference>
<dbReference type="EMBL" id="WTYL01000003">
    <property type="protein sequence ID" value="MXP45134.1"/>
    <property type="molecule type" value="Genomic_DNA"/>
</dbReference>
<evidence type="ECO:0000313" key="2">
    <source>
        <dbReference type="Proteomes" id="UP000431922"/>
    </source>
</evidence>
<keyword evidence="2" id="KW-1185">Reference proteome</keyword>
<name>A0A845B4S1_9SPHN</name>
<dbReference type="Gene3D" id="1.25.40.10">
    <property type="entry name" value="Tetratricopeptide repeat domain"/>
    <property type="match status" value="1"/>
</dbReference>
<dbReference type="InterPro" id="IPR012668">
    <property type="entry name" value="CHP02466"/>
</dbReference>
<dbReference type="Pfam" id="PF13759">
    <property type="entry name" value="2OG-FeII_Oxy_5"/>
    <property type="match status" value="1"/>
</dbReference>